<dbReference type="AlphaFoldDB" id="A0A3N4HPH1"/>
<evidence type="ECO:0000313" key="2">
    <source>
        <dbReference type="Proteomes" id="UP000275078"/>
    </source>
</evidence>
<dbReference type="Proteomes" id="UP000275078">
    <property type="component" value="Unassembled WGS sequence"/>
</dbReference>
<evidence type="ECO:0000313" key="1">
    <source>
        <dbReference type="EMBL" id="RPA73710.1"/>
    </source>
</evidence>
<sequence>MTKKPERTFEIRIRRLEAKRKDLLTRITLYNERSKDLFDTLERQGQKFKFLPPSYDELTGIKLGPPPFQPVRISQLSKQEQQLQRFEAQFETWRNKRLYLEKYSDALYAGRNGRDDLVMLWEAFDFAVEKGLYSGGRLATPHEFLAALESVECFNMSPPPLVPSPNRLSLGTRIRRLEAKRRAFRTRVDLFNQRHHNTHQLASTLAERHGYPGWKPNTYKASPFEPLDAANIDVEELGLILLEVGFEGSRKFDHLQELVFSAFVGEVDREQGMFAAFEFAKKEGFYTGESFPKTGDECEKALYTITGVWSKERYDAALREGLARLRL</sequence>
<organism evidence="1 2">
    <name type="scientific">Ascobolus immersus RN42</name>
    <dbReference type="NCBI Taxonomy" id="1160509"/>
    <lineage>
        <taxon>Eukaryota</taxon>
        <taxon>Fungi</taxon>
        <taxon>Dikarya</taxon>
        <taxon>Ascomycota</taxon>
        <taxon>Pezizomycotina</taxon>
        <taxon>Pezizomycetes</taxon>
        <taxon>Pezizales</taxon>
        <taxon>Ascobolaceae</taxon>
        <taxon>Ascobolus</taxon>
    </lineage>
</organism>
<name>A0A3N4HPH1_ASCIM</name>
<protein>
    <submittedName>
        <fullName evidence="1">Uncharacterized protein</fullName>
    </submittedName>
</protein>
<keyword evidence="2" id="KW-1185">Reference proteome</keyword>
<proteinExistence type="predicted"/>
<dbReference type="EMBL" id="ML119813">
    <property type="protein sequence ID" value="RPA73710.1"/>
    <property type="molecule type" value="Genomic_DNA"/>
</dbReference>
<gene>
    <name evidence="1" type="ORF">BJ508DRAFT_333844</name>
</gene>
<accession>A0A3N4HPH1</accession>
<reference evidence="1 2" key="1">
    <citation type="journal article" date="2018" name="Nat. Ecol. Evol.">
        <title>Pezizomycetes genomes reveal the molecular basis of ectomycorrhizal truffle lifestyle.</title>
        <authorList>
            <person name="Murat C."/>
            <person name="Payen T."/>
            <person name="Noel B."/>
            <person name="Kuo A."/>
            <person name="Morin E."/>
            <person name="Chen J."/>
            <person name="Kohler A."/>
            <person name="Krizsan K."/>
            <person name="Balestrini R."/>
            <person name="Da Silva C."/>
            <person name="Montanini B."/>
            <person name="Hainaut M."/>
            <person name="Levati E."/>
            <person name="Barry K.W."/>
            <person name="Belfiori B."/>
            <person name="Cichocki N."/>
            <person name="Clum A."/>
            <person name="Dockter R.B."/>
            <person name="Fauchery L."/>
            <person name="Guy J."/>
            <person name="Iotti M."/>
            <person name="Le Tacon F."/>
            <person name="Lindquist E.A."/>
            <person name="Lipzen A."/>
            <person name="Malagnac F."/>
            <person name="Mello A."/>
            <person name="Molinier V."/>
            <person name="Miyauchi S."/>
            <person name="Poulain J."/>
            <person name="Riccioni C."/>
            <person name="Rubini A."/>
            <person name="Sitrit Y."/>
            <person name="Splivallo R."/>
            <person name="Traeger S."/>
            <person name="Wang M."/>
            <person name="Zifcakova L."/>
            <person name="Wipf D."/>
            <person name="Zambonelli A."/>
            <person name="Paolocci F."/>
            <person name="Nowrousian M."/>
            <person name="Ottonello S."/>
            <person name="Baldrian P."/>
            <person name="Spatafora J.W."/>
            <person name="Henrissat B."/>
            <person name="Nagy L.G."/>
            <person name="Aury J.M."/>
            <person name="Wincker P."/>
            <person name="Grigoriev I.V."/>
            <person name="Bonfante P."/>
            <person name="Martin F.M."/>
        </authorList>
    </citation>
    <scope>NUCLEOTIDE SEQUENCE [LARGE SCALE GENOMIC DNA]</scope>
    <source>
        <strain evidence="1 2">RN42</strain>
    </source>
</reference>